<reference evidence="1" key="2">
    <citation type="journal article" date="2014" name="ISME J.">
        <title>Microbial stratification in low pH oxic and suboxic macroscopic growths along an acid mine drainage.</title>
        <authorList>
            <person name="Mendez-Garcia C."/>
            <person name="Mesa V."/>
            <person name="Sprenger R.R."/>
            <person name="Richter M."/>
            <person name="Diez M.S."/>
            <person name="Solano J."/>
            <person name="Bargiela R."/>
            <person name="Golyshina O.V."/>
            <person name="Manteca A."/>
            <person name="Ramos J.L."/>
            <person name="Gallego J.R."/>
            <person name="Llorente I."/>
            <person name="Martins Dos Santos V.A."/>
            <person name="Jensen O.N."/>
            <person name="Pelaez A.I."/>
            <person name="Sanchez J."/>
            <person name="Ferrer M."/>
        </authorList>
    </citation>
    <scope>NUCLEOTIDE SEQUENCE</scope>
</reference>
<feature type="non-terminal residue" evidence="1">
    <location>
        <position position="1"/>
    </location>
</feature>
<proteinExistence type="predicted"/>
<gene>
    <name evidence="1" type="ORF">B1A_03502</name>
</gene>
<protein>
    <submittedName>
        <fullName evidence="1">Uncharacterized protein</fullName>
    </submittedName>
</protein>
<evidence type="ECO:0000313" key="1">
    <source>
        <dbReference type="EMBL" id="EQD76059.1"/>
    </source>
</evidence>
<dbReference type="EMBL" id="AUZX01002575">
    <property type="protein sequence ID" value="EQD76059.1"/>
    <property type="molecule type" value="Genomic_DNA"/>
</dbReference>
<reference evidence="1" key="1">
    <citation type="submission" date="2013-08" db="EMBL/GenBank/DDBJ databases">
        <authorList>
            <person name="Mendez C."/>
            <person name="Richter M."/>
            <person name="Ferrer M."/>
            <person name="Sanchez J."/>
        </authorList>
    </citation>
    <scope>NUCLEOTIDE SEQUENCE</scope>
</reference>
<sequence>PPPLRLPQNRGVVVAQKNVDEKTNEIPELRALLAPLEIEVRS</sequence>
<dbReference type="AlphaFoldDB" id="T1D3I0"/>
<name>T1D3I0_9ZZZZ</name>
<accession>T1D3I0</accession>
<comment type="caution">
    <text evidence="1">The sequence shown here is derived from an EMBL/GenBank/DDBJ whole genome shotgun (WGS) entry which is preliminary data.</text>
</comment>
<organism evidence="1">
    <name type="scientific">mine drainage metagenome</name>
    <dbReference type="NCBI Taxonomy" id="410659"/>
    <lineage>
        <taxon>unclassified sequences</taxon>
        <taxon>metagenomes</taxon>
        <taxon>ecological metagenomes</taxon>
    </lineage>
</organism>